<dbReference type="AlphaFoldDB" id="Q94259"/>
<organism evidence="2 3">
    <name type="scientific">Caenorhabditis elegans</name>
    <dbReference type="NCBI Taxonomy" id="6239"/>
    <lineage>
        <taxon>Eukaryota</taxon>
        <taxon>Metazoa</taxon>
        <taxon>Ecdysozoa</taxon>
        <taxon>Nematoda</taxon>
        <taxon>Chromadorea</taxon>
        <taxon>Rhabditida</taxon>
        <taxon>Rhabditina</taxon>
        <taxon>Rhabditomorpha</taxon>
        <taxon>Rhabditoidea</taxon>
        <taxon>Rhabditidae</taxon>
        <taxon>Peloderinae</taxon>
        <taxon>Caenorhabditis</taxon>
    </lineage>
</organism>
<dbReference type="AGR" id="WB:WBGene00019373"/>
<dbReference type="eggNOG" id="ENOG502S13E">
    <property type="taxonomic scope" value="Eukaryota"/>
</dbReference>
<dbReference type="PIR" id="F89075">
    <property type="entry name" value="F89075"/>
</dbReference>
<dbReference type="OMA" id="KWPRAKL"/>
<dbReference type="KEGG" id="cel:CELE_K04A8.1"/>
<dbReference type="PANTHER" id="PTHR31562">
    <property type="entry name" value="PROTEIN CBG18972"/>
    <property type="match status" value="1"/>
</dbReference>
<dbReference type="PeptideAtlas" id="Q94259"/>
<dbReference type="PhylomeDB" id="Q94259"/>
<feature type="transmembrane region" description="Helical" evidence="1">
    <location>
        <begin position="14"/>
        <end position="32"/>
    </location>
</feature>
<dbReference type="OrthoDB" id="428346at2759"/>
<dbReference type="PaxDb" id="6239-K04A8.1.2"/>
<evidence type="ECO:0000313" key="4">
    <source>
        <dbReference type="WormBase" id="K04A8.1"/>
    </source>
</evidence>
<name>Q94259_CAEEL</name>
<dbReference type="WormBase" id="K04A8.1">
    <property type="protein sequence ID" value="CE21019"/>
    <property type="gene ID" value="WBGene00019373"/>
</dbReference>
<dbReference type="STRING" id="6239.K04A8.1.2"/>
<dbReference type="CTD" id="179047"/>
<dbReference type="InParanoid" id="Q94259"/>
<evidence type="ECO:0007829" key="5">
    <source>
        <dbReference type="PeptideAtlas" id="Q94259"/>
    </source>
</evidence>
<protein>
    <submittedName>
        <fullName evidence="2">Methyltransf_11 domain-containing protein</fullName>
    </submittedName>
</protein>
<dbReference type="InterPro" id="IPR004951">
    <property type="entry name" value="DUF268_CAE_spp"/>
</dbReference>
<reference evidence="2 3" key="1">
    <citation type="journal article" date="1998" name="Science">
        <title>Genome sequence of the nematode C. elegans: a platform for investigating biology.</title>
        <authorList>
            <consortium name="The C. elegans sequencing consortium"/>
            <person name="Sulson J.E."/>
            <person name="Waterston R."/>
        </authorList>
    </citation>
    <scope>NUCLEOTIDE SEQUENCE [LARGE SCALE GENOMIC DNA]</scope>
    <source>
        <strain evidence="2 3">Bristol N2</strain>
    </source>
</reference>
<sequence>MNNRAHPFLCPSRFYPILLIVGLFLMITILFLNDSNSVRSLKNSISRIKLPDPFPAVNLKEYKIKTYRGYVSMDELNENVFKKFGYEITRPTYPVPTVRMINEPTCEEVFFAWQKISEQPQPKFPPKTIPAERMNEFLLYNYTALSDWYINDKNSEKGEKPRNWENLSELIKWPRAKLGGLAYGSDGVSIYDAMHAYRLDGKSGVVIGSMQPWVEVSALQSGASKVLTVEYNKLTIQEEFRDRMSSILPIDFVKNWRDYAGTFDFAASFSSIEHSGLGRYGDPVDPLGDLREMLKIKCVLKPGGLLFIGFPLGTDSIQYNAHRIYGSIRLAMMMYGFEWLDTFSGDKEEANDLTSDRLHSKPIFGQIQNTLVLRKL</sequence>
<proteinExistence type="evidence at protein level"/>
<accession>Q94259</accession>
<keyword evidence="3" id="KW-1185">Reference proteome</keyword>
<keyword evidence="5" id="KW-1267">Proteomics identification</keyword>
<dbReference type="PANTHER" id="PTHR31562:SF4">
    <property type="entry name" value="DUF268 DOMAIN-CONTAINING PROTEIN-RELATED"/>
    <property type="match status" value="1"/>
</dbReference>
<dbReference type="EMBL" id="BX284605">
    <property type="protein sequence ID" value="CCD68853.1"/>
    <property type="molecule type" value="Genomic_DNA"/>
</dbReference>
<evidence type="ECO:0000313" key="2">
    <source>
        <dbReference type="EMBL" id="CCD68853.1"/>
    </source>
</evidence>
<dbReference type="Bgee" id="WBGene00019373">
    <property type="expression patterns" value="Expressed in larva and 3 other cell types or tissues"/>
</dbReference>
<keyword evidence="1" id="KW-0472">Membrane</keyword>
<evidence type="ECO:0000313" key="3">
    <source>
        <dbReference type="Proteomes" id="UP000001940"/>
    </source>
</evidence>
<dbReference type="FunCoup" id="Q94259">
    <property type="interactions" value="2"/>
</dbReference>
<dbReference type="HOGENOM" id="CLU_065866_0_0_1"/>
<dbReference type="IntAct" id="Q94259">
    <property type="interactions" value="2"/>
</dbReference>
<dbReference type="Proteomes" id="UP000001940">
    <property type="component" value="Chromosome V"/>
</dbReference>
<evidence type="ECO:0000256" key="1">
    <source>
        <dbReference type="SAM" id="Phobius"/>
    </source>
</evidence>
<dbReference type="GO" id="GO:0045087">
    <property type="term" value="P:innate immune response"/>
    <property type="evidence" value="ECO:0007007"/>
    <property type="project" value="WormBase"/>
</dbReference>
<keyword evidence="1" id="KW-0812">Transmembrane</keyword>
<dbReference type="GeneID" id="179047"/>
<dbReference type="UCSC" id="K04A8.1">
    <property type="organism name" value="c. elegans"/>
</dbReference>
<keyword evidence="1" id="KW-1133">Transmembrane helix</keyword>
<dbReference type="RefSeq" id="NP_504669.1">
    <property type="nucleotide sequence ID" value="NM_072268.4"/>
</dbReference>
<gene>
    <name evidence="2" type="ORF">CELE_K04A8.1</name>
    <name evidence="2 4" type="ORF">K04A8.1</name>
</gene>
<dbReference type="Pfam" id="PF03269">
    <property type="entry name" value="DUF268"/>
    <property type="match status" value="1"/>
</dbReference>